<dbReference type="Gene3D" id="1.20.1250.20">
    <property type="entry name" value="MFS general substrate transporter like domains"/>
    <property type="match status" value="1"/>
</dbReference>
<dbReference type="RefSeq" id="WP_121681348.1">
    <property type="nucleotide sequence ID" value="NZ_RCVZ01000010.1"/>
</dbReference>
<organism evidence="9 10">
    <name type="scientific">Falsibacillus albus</name>
    <dbReference type="NCBI Taxonomy" id="2478915"/>
    <lineage>
        <taxon>Bacteria</taxon>
        <taxon>Bacillati</taxon>
        <taxon>Bacillota</taxon>
        <taxon>Bacilli</taxon>
        <taxon>Bacillales</taxon>
        <taxon>Bacillaceae</taxon>
        <taxon>Falsibacillus</taxon>
    </lineage>
</organism>
<dbReference type="PANTHER" id="PTHR23513">
    <property type="entry name" value="INTEGRAL MEMBRANE EFFLUX PROTEIN-RELATED"/>
    <property type="match status" value="1"/>
</dbReference>
<gene>
    <name evidence="9" type="ORF">D9X91_14435</name>
</gene>
<protein>
    <submittedName>
        <fullName evidence="9">MFS transporter</fullName>
    </submittedName>
</protein>
<sequence length="476" mass="52523">MTEATVQAEVNEENKDSFKNLIAIKHYRLLIAGQFVSTLGDGVYALSLIWAMKLLSGSALFMSLVLTAEVIPTIIFGIFAGVLVDRGNQKRFMMMADIFRGLVVLAIVILFWLNMLLPWMLIAAAAVASSFDAFFSPAKSVAIRTIVPDHLMTRAQSLSSTIQTVVGLASPALAGVLLVFSVPTAFLFNAFSFFVSFFFILFIKEKSLVEKPSNKLNKKSFSHDLKTGLKTIITVPIIRGMIIYLILINFMLAPVAVIFPLFVDNASQLAMVEIAFFIGIFIGSITINLFSKFRKIVPMITGLCLMLGAFGILAFCDNFVEVLILIALAGIGSPLASIALQSLFLVKVPRELLGRSQSTMRVLLESSKPVSLLLTGTLLVHFSIHHLFLGIAIFGGAVVLLMILNPVIRKDNRLKVRKLVKGNSVSVMRTTKKGRRWHENPPSFLLSHLQFLSIPPHHLITLLRCFLQKAITNQRS</sequence>
<dbReference type="InterPro" id="IPR020846">
    <property type="entry name" value="MFS_dom"/>
</dbReference>
<dbReference type="SUPFAM" id="SSF103473">
    <property type="entry name" value="MFS general substrate transporter"/>
    <property type="match status" value="1"/>
</dbReference>
<feature type="transmembrane region" description="Helical" evidence="7">
    <location>
        <begin position="58"/>
        <end position="84"/>
    </location>
</feature>
<accession>A0A3L7JTQ3</accession>
<comment type="subcellular location">
    <subcellularLocation>
        <location evidence="1">Cell membrane</location>
        <topology evidence="1">Multi-pass membrane protein</topology>
    </subcellularLocation>
</comment>
<feature type="transmembrane region" description="Helical" evidence="7">
    <location>
        <begin position="158"/>
        <end position="180"/>
    </location>
</feature>
<evidence type="ECO:0000256" key="4">
    <source>
        <dbReference type="ARBA" id="ARBA00022692"/>
    </source>
</evidence>
<dbReference type="InterPro" id="IPR011701">
    <property type="entry name" value="MFS"/>
</dbReference>
<dbReference type="Proteomes" id="UP000276770">
    <property type="component" value="Unassembled WGS sequence"/>
</dbReference>
<dbReference type="GO" id="GO:0005886">
    <property type="term" value="C:plasma membrane"/>
    <property type="evidence" value="ECO:0007669"/>
    <property type="project" value="UniProtKB-SubCell"/>
</dbReference>
<evidence type="ECO:0000259" key="8">
    <source>
        <dbReference type="PROSITE" id="PS50850"/>
    </source>
</evidence>
<dbReference type="CDD" id="cd06173">
    <property type="entry name" value="MFS_MefA_like"/>
    <property type="match status" value="1"/>
</dbReference>
<comment type="caution">
    <text evidence="9">The sequence shown here is derived from an EMBL/GenBank/DDBJ whole genome shotgun (WGS) entry which is preliminary data.</text>
</comment>
<keyword evidence="10" id="KW-1185">Reference proteome</keyword>
<evidence type="ECO:0000313" key="9">
    <source>
        <dbReference type="EMBL" id="RLQ94257.1"/>
    </source>
</evidence>
<feature type="transmembrane region" description="Helical" evidence="7">
    <location>
        <begin position="322"/>
        <end position="346"/>
    </location>
</feature>
<dbReference type="EMBL" id="RCVZ01000010">
    <property type="protein sequence ID" value="RLQ94257.1"/>
    <property type="molecule type" value="Genomic_DNA"/>
</dbReference>
<feature type="transmembrane region" description="Helical" evidence="7">
    <location>
        <begin position="297"/>
        <end position="316"/>
    </location>
</feature>
<dbReference type="OrthoDB" id="9775268at2"/>
<feature type="domain" description="Major facilitator superfamily (MFS) profile" evidence="8">
    <location>
        <begin position="26"/>
        <end position="413"/>
    </location>
</feature>
<keyword evidence="2" id="KW-0813">Transport</keyword>
<dbReference type="AlphaFoldDB" id="A0A3L7JTQ3"/>
<evidence type="ECO:0000256" key="3">
    <source>
        <dbReference type="ARBA" id="ARBA00022475"/>
    </source>
</evidence>
<proteinExistence type="predicted"/>
<dbReference type="GO" id="GO:0022857">
    <property type="term" value="F:transmembrane transporter activity"/>
    <property type="evidence" value="ECO:0007669"/>
    <property type="project" value="InterPro"/>
</dbReference>
<dbReference type="Pfam" id="PF07690">
    <property type="entry name" value="MFS_1"/>
    <property type="match status" value="1"/>
</dbReference>
<dbReference type="InterPro" id="IPR022324">
    <property type="entry name" value="Bacilysin_exporter_BacE_put"/>
</dbReference>
<dbReference type="PRINTS" id="PR01988">
    <property type="entry name" value="EXPORTERBACE"/>
</dbReference>
<keyword evidence="3" id="KW-1003">Cell membrane</keyword>
<dbReference type="InterPro" id="IPR036259">
    <property type="entry name" value="MFS_trans_sf"/>
</dbReference>
<name>A0A3L7JTQ3_9BACI</name>
<evidence type="ECO:0000256" key="7">
    <source>
        <dbReference type="SAM" id="Phobius"/>
    </source>
</evidence>
<dbReference type="PANTHER" id="PTHR23513:SF6">
    <property type="entry name" value="MAJOR FACILITATOR SUPERFAMILY ASSOCIATED DOMAIN-CONTAINING PROTEIN"/>
    <property type="match status" value="1"/>
</dbReference>
<evidence type="ECO:0000256" key="1">
    <source>
        <dbReference type="ARBA" id="ARBA00004651"/>
    </source>
</evidence>
<dbReference type="PROSITE" id="PS50850">
    <property type="entry name" value="MFS"/>
    <property type="match status" value="1"/>
</dbReference>
<feature type="transmembrane region" description="Helical" evidence="7">
    <location>
        <begin position="269"/>
        <end position="290"/>
    </location>
</feature>
<evidence type="ECO:0000313" key="10">
    <source>
        <dbReference type="Proteomes" id="UP000276770"/>
    </source>
</evidence>
<reference evidence="9 10" key="1">
    <citation type="submission" date="2018-10" db="EMBL/GenBank/DDBJ databases">
        <title>Falsibacillus sp. genome draft.</title>
        <authorList>
            <person name="Shi S."/>
        </authorList>
    </citation>
    <scope>NUCLEOTIDE SEQUENCE [LARGE SCALE GENOMIC DNA]</scope>
    <source>
        <strain evidence="9 10">GY 10110</strain>
    </source>
</reference>
<keyword evidence="5 7" id="KW-1133">Transmembrane helix</keyword>
<keyword evidence="4 7" id="KW-0812">Transmembrane</keyword>
<feature type="transmembrane region" description="Helical" evidence="7">
    <location>
        <begin position="390"/>
        <end position="408"/>
    </location>
</feature>
<feature type="transmembrane region" description="Helical" evidence="7">
    <location>
        <begin position="186"/>
        <end position="203"/>
    </location>
</feature>
<feature type="transmembrane region" description="Helical" evidence="7">
    <location>
        <begin position="29"/>
        <end position="52"/>
    </location>
</feature>
<keyword evidence="6 7" id="KW-0472">Membrane</keyword>
<feature type="transmembrane region" description="Helical" evidence="7">
    <location>
        <begin position="242"/>
        <end position="263"/>
    </location>
</feature>
<evidence type="ECO:0000256" key="5">
    <source>
        <dbReference type="ARBA" id="ARBA00022989"/>
    </source>
</evidence>
<evidence type="ECO:0000256" key="2">
    <source>
        <dbReference type="ARBA" id="ARBA00022448"/>
    </source>
</evidence>
<evidence type="ECO:0000256" key="6">
    <source>
        <dbReference type="ARBA" id="ARBA00023136"/>
    </source>
</evidence>